<dbReference type="EMBL" id="RFFG01000116">
    <property type="protein sequence ID" value="RMI37090.1"/>
    <property type="molecule type" value="Genomic_DNA"/>
</dbReference>
<evidence type="ECO:0000256" key="1">
    <source>
        <dbReference type="ARBA" id="ARBA00023002"/>
    </source>
</evidence>
<dbReference type="InterPro" id="IPR012349">
    <property type="entry name" value="Split_barrel_FMN-bd"/>
</dbReference>
<gene>
    <name evidence="3" type="ORF">EBO15_36740</name>
</gene>
<dbReference type="EC" id="1.-.-.-" evidence="3"/>
<dbReference type="GO" id="GO:0016627">
    <property type="term" value="F:oxidoreductase activity, acting on the CH-CH group of donors"/>
    <property type="evidence" value="ECO:0007669"/>
    <property type="project" value="TreeGrafter"/>
</dbReference>
<evidence type="ECO:0000313" key="3">
    <source>
        <dbReference type="EMBL" id="RMI37090.1"/>
    </source>
</evidence>
<evidence type="ECO:0000259" key="2">
    <source>
        <dbReference type="Pfam" id="PF01243"/>
    </source>
</evidence>
<sequence length="141" mass="15667">MELTAHLPAEARERAENRLRTNPIAWLTTVRPDGQPVSVPVWFLFRDDETILIYSEPGKGKLRNIAKNPKISLALDETERGRNVVRLEGTAETPAGHASADGVAGYRTKYADLIETVFGSPERFASKFSEAIVVTPRRLHA</sequence>
<keyword evidence="4" id="KW-1185">Reference proteome</keyword>
<accession>A0A3M2LJX4</accession>
<name>A0A3M2LJX4_9ACTN</name>
<feature type="domain" description="Pyridoxamine 5'-phosphate oxidase N-terminal" evidence="2">
    <location>
        <begin position="13"/>
        <end position="114"/>
    </location>
</feature>
<dbReference type="NCBIfam" id="TIGR03667">
    <property type="entry name" value="Rv3369"/>
    <property type="match status" value="1"/>
</dbReference>
<dbReference type="GO" id="GO:0005829">
    <property type="term" value="C:cytosol"/>
    <property type="evidence" value="ECO:0007669"/>
    <property type="project" value="TreeGrafter"/>
</dbReference>
<reference evidence="3 4" key="1">
    <citation type="submission" date="2018-10" db="EMBL/GenBank/DDBJ databases">
        <title>Isolation from soil.</title>
        <authorList>
            <person name="Hu J."/>
        </authorList>
    </citation>
    <scope>NUCLEOTIDE SEQUENCE [LARGE SCALE GENOMIC DNA]</scope>
    <source>
        <strain evidence="3 4">NEAU-Ht49</strain>
    </source>
</reference>
<protein>
    <submittedName>
        <fullName evidence="3">TIGR03667 family PPOX class F420-dependent oxidoreductase</fullName>
        <ecNumber evidence="3">1.-.-.-</ecNumber>
    </submittedName>
</protein>
<dbReference type="GO" id="GO:0070967">
    <property type="term" value="F:coenzyme F420 binding"/>
    <property type="evidence" value="ECO:0007669"/>
    <property type="project" value="TreeGrafter"/>
</dbReference>
<dbReference type="RefSeq" id="WP_122199082.1">
    <property type="nucleotide sequence ID" value="NZ_JBHSKC010000023.1"/>
</dbReference>
<dbReference type="PANTHER" id="PTHR35176">
    <property type="entry name" value="HEME OXYGENASE HI_0854-RELATED"/>
    <property type="match status" value="1"/>
</dbReference>
<keyword evidence="1 3" id="KW-0560">Oxidoreductase</keyword>
<dbReference type="Gene3D" id="2.30.110.10">
    <property type="entry name" value="Electron Transport, Fmn-binding Protein, Chain A"/>
    <property type="match status" value="1"/>
</dbReference>
<evidence type="ECO:0000313" key="4">
    <source>
        <dbReference type="Proteomes" id="UP000282674"/>
    </source>
</evidence>
<dbReference type="SUPFAM" id="SSF50475">
    <property type="entry name" value="FMN-binding split barrel"/>
    <property type="match status" value="1"/>
</dbReference>
<dbReference type="InterPro" id="IPR019966">
    <property type="entry name" value="F420-dep_enz_PPOX_Rv3369"/>
</dbReference>
<dbReference type="Proteomes" id="UP000282674">
    <property type="component" value="Unassembled WGS sequence"/>
</dbReference>
<dbReference type="Pfam" id="PF01243">
    <property type="entry name" value="PNPOx_N"/>
    <property type="match status" value="1"/>
</dbReference>
<dbReference type="InterPro" id="IPR011576">
    <property type="entry name" value="Pyridox_Oxase_N"/>
</dbReference>
<dbReference type="PANTHER" id="PTHR35176:SF6">
    <property type="entry name" value="HEME OXYGENASE HI_0854-RELATED"/>
    <property type="match status" value="1"/>
</dbReference>
<dbReference type="InterPro" id="IPR052019">
    <property type="entry name" value="F420H2_bilvrd_red/Heme_oxyg"/>
</dbReference>
<organism evidence="3 4">
    <name type="scientific">Actinomadura harenae</name>
    <dbReference type="NCBI Taxonomy" id="2483351"/>
    <lineage>
        <taxon>Bacteria</taxon>
        <taxon>Bacillati</taxon>
        <taxon>Actinomycetota</taxon>
        <taxon>Actinomycetes</taxon>
        <taxon>Streptosporangiales</taxon>
        <taxon>Thermomonosporaceae</taxon>
        <taxon>Actinomadura</taxon>
    </lineage>
</organism>
<proteinExistence type="predicted"/>
<dbReference type="AlphaFoldDB" id="A0A3M2LJX4"/>
<comment type="caution">
    <text evidence="3">The sequence shown here is derived from an EMBL/GenBank/DDBJ whole genome shotgun (WGS) entry which is preliminary data.</text>
</comment>
<dbReference type="OrthoDB" id="157302at2"/>